<accession>A0A4Q1HGB7</accession>
<evidence type="ECO:0000313" key="3">
    <source>
        <dbReference type="Proteomes" id="UP000290849"/>
    </source>
</evidence>
<dbReference type="Proteomes" id="UP000290849">
    <property type="component" value="Unassembled WGS sequence"/>
</dbReference>
<evidence type="ECO:0000256" key="1">
    <source>
        <dbReference type="SAM" id="Phobius"/>
    </source>
</evidence>
<reference evidence="2 3" key="1">
    <citation type="journal article" date="2017" name="Int. J. Syst. Evol. Microbiol.">
        <title>Achromobacter aloeverae sp. nov., isolated from the root of Aloe vera (L.) Burm.f.</title>
        <authorList>
            <person name="Kuncharoen N."/>
            <person name="Muramatsu Y."/>
            <person name="Shibata C."/>
            <person name="Kamakura Y."/>
            <person name="Nakagawa Y."/>
            <person name="Tanasupawat S."/>
        </authorList>
    </citation>
    <scope>NUCLEOTIDE SEQUENCE [LARGE SCALE GENOMIC DNA]</scope>
    <source>
        <strain evidence="2 3">AVA-1</strain>
    </source>
</reference>
<keyword evidence="1" id="KW-0472">Membrane</keyword>
<sequence length="365" mass="38436">MAASFCALAGLACWLGLLAVARGSRRAFRAAPIKHGAAFAVVTLLSAPALSFLYYSWQIDREFARQQAARRMTLAQAARIGAIEMPAGTRLVLARAGAPETFTAADFPRPVAVGGMQATRVTRELTDEYDDTSHEVATTYPTALAATGAGTQQVDGWRCDASRAVTFDTARDGTPTALAHCVLATGNVASMPPGRDGFPAIALPAGAELRATTGTRYVDGYTDADRWDIQPPAGTVLRVAGLAVLDPLVRLDGERRYYELPSGSLPCSLDLGEMHYPAGTQVRSAPRNWRGPHPDAWVFSPSDGASARWDGHADVDGTQSVVQAPDGKVLAVAASAAVGVYRYPEVTFGDAPARPPAVQCPIADG</sequence>
<organism evidence="2 3">
    <name type="scientific">Achromobacter aloeverae</name>
    <dbReference type="NCBI Taxonomy" id="1750518"/>
    <lineage>
        <taxon>Bacteria</taxon>
        <taxon>Pseudomonadati</taxon>
        <taxon>Pseudomonadota</taxon>
        <taxon>Betaproteobacteria</taxon>
        <taxon>Burkholderiales</taxon>
        <taxon>Alcaligenaceae</taxon>
        <taxon>Achromobacter</taxon>
    </lineage>
</organism>
<gene>
    <name evidence="2" type="ORF">C7R54_22200</name>
</gene>
<evidence type="ECO:0000313" key="2">
    <source>
        <dbReference type="EMBL" id="RXN85214.1"/>
    </source>
</evidence>
<dbReference type="AlphaFoldDB" id="A0A4Q1HGB7"/>
<name>A0A4Q1HGB7_9BURK</name>
<dbReference type="EMBL" id="PYAL01000007">
    <property type="protein sequence ID" value="RXN85214.1"/>
    <property type="molecule type" value="Genomic_DNA"/>
</dbReference>
<keyword evidence="3" id="KW-1185">Reference proteome</keyword>
<feature type="transmembrane region" description="Helical" evidence="1">
    <location>
        <begin position="37"/>
        <end position="57"/>
    </location>
</feature>
<comment type="caution">
    <text evidence="2">The sequence shown here is derived from an EMBL/GenBank/DDBJ whole genome shotgun (WGS) entry which is preliminary data.</text>
</comment>
<keyword evidence="1" id="KW-1133">Transmembrane helix</keyword>
<proteinExistence type="predicted"/>
<protein>
    <submittedName>
        <fullName evidence="2">Uncharacterized protein</fullName>
    </submittedName>
</protein>
<keyword evidence="1" id="KW-0812">Transmembrane</keyword>